<dbReference type="Proteomes" id="UP001177670">
    <property type="component" value="Unassembled WGS sequence"/>
</dbReference>
<protein>
    <submittedName>
        <fullName evidence="2">Uncharacterized protein</fullName>
    </submittedName>
</protein>
<dbReference type="AlphaFoldDB" id="A0AA40FI27"/>
<gene>
    <name evidence="2" type="ORF">K0M31_013479</name>
</gene>
<feature type="compositionally biased region" description="Polar residues" evidence="1">
    <location>
        <begin position="18"/>
        <end position="31"/>
    </location>
</feature>
<proteinExistence type="predicted"/>
<evidence type="ECO:0000313" key="3">
    <source>
        <dbReference type="Proteomes" id="UP001177670"/>
    </source>
</evidence>
<name>A0AA40FI27_9HYME</name>
<feature type="region of interest" description="Disordered" evidence="1">
    <location>
        <begin position="1"/>
        <end position="59"/>
    </location>
</feature>
<keyword evidence="3" id="KW-1185">Reference proteome</keyword>
<reference evidence="2" key="1">
    <citation type="submission" date="2021-10" db="EMBL/GenBank/DDBJ databases">
        <title>Melipona bicolor Genome sequencing and assembly.</title>
        <authorList>
            <person name="Araujo N.S."/>
            <person name="Arias M.C."/>
        </authorList>
    </citation>
    <scope>NUCLEOTIDE SEQUENCE</scope>
    <source>
        <strain evidence="2">USP_2M_L1-L4_2017</strain>
        <tissue evidence="2">Whole body</tissue>
    </source>
</reference>
<organism evidence="2 3">
    <name type="scientific">Melipona bicolor</name>
    <dbReference type="NCBI Taxonomy" id="60889"/>
    <lineage>
        <taxon>Eukaryota</taxon>
        <taxon>Metazoa</taxon>
        <taxon>Ecdysozoa</taxon>
        <taxon>Arthropoda</taxon>
        <taxon>Hexapoda</taxon>
        <taxon>Insecta</taxon>
        <taxon>Pterygota</taxon>
        <taxon>Neoptera</taxon>
        <taxon>Endopterygota</taxon>
        <taxon>Hymenoptera</taxon>
        <taxon>Apocrita</taxon>
        <taxon>Aculeata</taxon>
        <taxon>Apoidea</taxon>
        <taxon>Anthophila</taxon>
        <taxon>Apidae</taxon>
        <taxon>Melipona</taxon>
    </lineage>
</organism>
<evidence type="ECO:0000256" key="1">
    <source>
        <dbReference type="SAM" id="MobiDB-lite"/>
    </source>
</evidence>
<evidence type="ECO:0000313" key="2">
    <source>
        <dbReference type="EMBL" id="KAK1119290.1"/>
    </source>
</evidence>
<comment type="caution">
    <text evidence="2">The sequence shown here is derived from an EMBL/GenBank/DDBJ whole genome shotgun (WGS) entry which is preliminary data.</text>
</comment>
<accession>A0AA40FI27</accession>
<dbReference type="EMBL" id="JAHYIQ010000037">
    <property type="protein sequence ID" value="KAK1119290.1"/>
    <property type="molecule type" value="Genomic_DNA"/>
</dbReference>
<sequence length="144" mass="16316">MRRKRLPFPNLTLDSRGPSDSTRWLPQQENAEGSRGETRGTDGVTGADKHRRRKTNVSRRLAEPLYTMIARVNDRRELQGWKLDELAGQTRPDETRPVCWPALIAGQGFTVARCREYKYSRGIVAARKLLPGSSGAPFSLFDLF</sequence>